<comment type="similarity">
    <text evidence="1">Belongs to the sigma-70 factor family. ECF subfamily.</text>
</comment>
<dbReference type="InterPro" id="IPR013325">
    <property type="entry name" value="RNA_pol_sigma_r2"/>
</dbReference>
<evidence type="ECO:0000313" key="7">
    <source>
        <dbReference type="EMBL" id="RNB68251.1"/>
    </source>
</evidence>
<dbReference type="Pfam" id="PF04542">
    <property type="entry name" value="Sigma70_r2"/>
    <property type="match status" value="1"/>
</dbReference>
<dbReference type="PANTHER" id="PTHR43133:SF51">
    <property type="entry name" value="RNA POLYMERASE SIGMA FACTOR"/>
    <property type="match status" value="1"/>
</dbReference>
<keyword evidence="4" id="KW-0804">Transcription</keyword>
<evidence type="ECO:0000313" key="8">
    <source>
        <dbReference type="Proteomes" id="UP000281915"/>
    </source>
</evidence>
<keyword evidence="3" id="KW-0731">Sigma factor</keyword>
<gene>
    <name evidence="7" type="ORF">EDM58_24900</name>
</gene>
<dbReference type="InterPro" id="IPR036388">
    <property type="entry name" value="WH-like_DNA-bd_sf"/>
</dbReference>
<dbReference type="GO" id="GO:0006352">
    <property type="term" value="P:DNA-templated transcription initiation"/>
    <property type="evidence" value="ECO:0007669"/>
    <property type="project" value="InterPro"/>
</dbReference>
<comment type="caution">
    <text evidence="7">The sequence shown here is derived from an EMBL/GenBank/DDBJ whole genome shotgun (WGS) entry which is preliminary data.</text>
</comment>
<accession>A0A3M8BXY4</accession>
<reference evidence="7 8" key="1">
    <citation type="submission" date="2018-10" db="EMBL/GenBank/DDBJ databases">
        <title>Phylogenomics of Brevibacillus.</title>
        <authorList>
            <person name="Dunlap C."/>
        </authorList>
    </citation>
    <scope>NUCLEOTIDE SEQUENCE [LARGE SCALE GENOMIC DNA]</scope>
    <source>
        <strain evidence="7 8">JCM 15085</strain>
    </source>
</reference>
<dbReference type="PANTHER" id="PTHR43133">
    <property type="entry name" value="RNA POLYMERASE ECF-TYPE SIGMA FACTO"/>
    <property type="match status" value="1"/>
</dbReference>
<feature type="domain" description="RNA polymerase sigma-70 region 2" evidence="5">
    <location>
        <begin position="13"/>
        <end position="74"/>
    </location>
</feature>
<dbReference type="InterPro" id="IPR039425">
    <property type="entry name" value="RNA_pol_sigma-70-like"/>
</dbReference>
<evidence type="ECO:0000256" key="4">
    <source>
        <dbReference type="ARBA" id="ARBA00023163"/>
    </source>
</evidence>
<sequence>MNWQDREWVQNQMNRLYLYLVKMGANREDAKDIVQDTFTKAFLYADSVPSDKWASWLFKVAIHAYYDLCRKKRRQVPWIAEPNLISNDGLPEKTLLSKESQQEIEAVFQQLSPTYKELLVLKYEKEMSYRDMGTFLHMKVDKVRTYLSRARKRFSKYYRRESDHE</sequence>
<dbReference type="GO" id="GO:0016987">
    <property type="term" value="F:sigma factor activity"/>
    <property type="evidence" value="ECO:0007669"/>
    <property type="project" value="UniProtKB-KW"/>
</dbReference>
<organism evidence="7 8">
    <name type="scientific">Brevibacillus panacihumi</name>
    <dbReference type="NCBI Taxonomy" id="497735"/>
    <lineage>
        <taxon>Bacteria</taxon>
        <taxon>Bacillati</taxon>
        <taxon>Bacillota</taxon>
        <taxon>Bacilli</taxon>
        <taxon>Bacillales</taxon>
        <taxon>Paenibacillaceae</taxon>
        <taxon>Brevibacillus</taxon>
    </lineage>
</organism>
<dbReference type="Pfam" id="PF08281">
    <property type="entry name" value="Sigma70_r4_2"/>
    <property type="match status" value="1"/>
</dbReference>
<dbReference type="Gene3D" id="1.10.1740.10">
    <property type="match status" value="1"/>
</dbReference>
<dbReference type="Proteomes" id="UP000281915">
    <property type="component" value="Unassembled WGS sequence"/>
</dbReference>
<dbReference type="EMBL" id="RHHT01000083">
    <property type="protein sequence ID" value="RNB68251.1"/>
    <property type="molecule type" value="Genomic_DNA"/>
</dbReference>
<dbReference type="InterPro" id="IPR014284">
    <property type="entry name" value="RNA_pol_sigma-70_dom"/>
</dbReference>
<evidence type="ECO:0000256" key="1">
    <source>
        <dbReference type="ARBA" id="ARBA00010641"/>
    </source>
</evidence>
<dbReference type="GO" id="GO:0003677">
    <property type="term" value="F:DNA binding"/>
    <property type="evidence" value="ECO:0007669"/>
    <property type="project" value="InterPro"/>
</dbReference>
<evidence type="ECO:0000259" key="6">
    <source>
        <dbReference type="Pfam" id="PF08281"/>
    </source>
</evidence>
<feature type="domain" description="RNA polymerase sigma factor 70 region 4 type 2" evidence="6">
    <location>
        <begin position="102"/>
        <end position="153"/>
    </location>
</feature>
<dbReference type="CDD" id="cd06171">
    <property type="entry name" value="Sigma70_r4"/>
    <property type="match status" value="1"/>
</dbReference>
<dbReference type="NCBIfam" id="TIGR02937">
    <property type="entry name" value="sigma70-ECF"/>
    <property type="match status" value="1"/>
</dbReference>
<dbReference type="Gene3D" id="1.10.10.10">
    <property type="entry name" value="Winged helix-like DNA-binding domain superfamily/Winged helix DNA-binding domain"/>
    <property type="match status" value="1"/>
</dbReference>
<name>A0A3M8BXY4_9BACL</name>
<dbReference type="SUPFAM" id="SSF88946">
    <property type="entry name" value="Sigma2 domain of RNA polymerase sigma factors"/>
    <property type="match status" value="1"/>
</dbReference>
<dbReference type="InterPro" id="IPR013249">
    <property type="entry name" value="RNA_pol_sigma70_r4_t2"/>
</dbReference>
<evidence type="ECO:0000259" key="5">
    <source>
        <dbReference type="Pfam" id="PF04542"/>
    </source>
</evidence>
<evidence type="ECO:0000256" key="3">
    <source>
        <dbReference type="ARBA" id="ARBA00023082"/>
    </source>
</evidence>
<keyword evidence="2" id="KW-0805">Transcription regulation</keyword>
<dbReference type="RefSeq" id="WP_122915735.1">
    <property type="nucleotide sequence ID" value="NZ_RHHT01000083.1"/>
</dbReference>
<proteinExistence type="inferred from homology"/>
<evidence type="ECO:0000256" key="2">
    <source>
        <dbReference type="ARBA" id="ARBA00023015"/>
    </source>
</evidence>
<dbReference type="SUPFAM" id="SSF88659">
    <property type="entry name" value="Sigma3 and sigma4 domains of RNA polymerase sigma factors"/>
    <property type="match status" value="1"/>
</dbReference>
<dbReference type="InterPro" id="IPR013324">
    <property type="entry name" value="RNA_pol_sigma_r3/r4-like"/>
</dbReference>
<dbReference type="InterPro" id="IPR007627">
    <property type="entry name" value="RNA_pol_sigma70_r2"/>
</dbReference>
<dbReference type="AlphaFoldDB" id="A0A3M8BXY4"/>
<protein>
    <submittedName>
        <fullName evidence="7">RNA polymerase sigma factor</fullName>
    </submittedName>
</protein>